<name>X1HWT5_9ZZZZ</name>
<proteinExistence type="predicted"/>
<dbReference type="EMBL" id="BARU01031450">
    <property type="protein sequence ID" value="GAH74611.1"/>
    <property type="molecule type" value="Genomic_DNA"/>
</dbReference>
<gene>
    <name evidence="1" type="ORF">S03H2_49739</name>
</gene>
<protein>
    <recommendedName>
        <fullName evidence="2">YvrJ family protein</fullName>
    </recommendedName>
</protein>
<sequence>MIDYVLHSLPLVAALVIWAIRLETKIASIQTDITWLKKEIPGCRQTLEDRTP</sequence>
<dbReference type="AlphaFoldDB" id="X1HWT5"/>
<accession>X1HWT5</accession>
<evidence type="ECO:0008006" key="2">
    <source>
        <dbReference type="Google" id="ProtNLM"/>
    </source>
</evidence>
<evidence type="ECO:0000313" key="1">
    <source>
        <dbReference type="EMBL" id="GAH74611.1"/>
    </source>
</evidence>
<comment type="caution">
    <text evidence="1">The sequence shown here is derived from an EMBL/GenBank/DDBJ whole genome shotgun (WGS) entry which is preliminary data.</text>
</comment>
<reference evidence="1" key="1">
    <citation type="journal article" date="2014" name="Front. Microbiol.">
        <title>High frequency of phylogenetically diverse reductive dehalogenase-homologous genes in deep subseafloor sedimentary metagenomes.</title>
        <authorList>
            <person name="Kawai M."/>
            <person name="Futagami T."/>
            <person name="Toyoda A."/>
            <person name="Takaki Y."/>
            <person name="Nishi S."/>
            <person name="Hori S."/>
            <person name="Arai W."/>
            <person name="Tsubouchi T."/>
            <person name="Morono Y."/>
            <person name="Uchiyama I."/>
            <person name="Ito T."/>
            <person name="Fujiyama A."/>
            <person name="Inagaki F."/>
            <person name="Takami H."/>
        </authorList>
    </citation>
    <scope>NUCLEOTIDE SEQUENCE</scope>
    <source>
        <strain evidence="1">Expedition CK06-06</strain>
    </source>
</reference>
<organism evidence="1">
    <name type="scientific">marine sediment metagenome</name>
    <dbReference type="NCBI Taxonomy" id="412755"/>
    <lineage>
        <taxon>unclassified sequences</taxon>
        <taxon>metagenomes</taxon>
        <taxon>ecological metagenomes</taxon>
    </lineage>
</organism>